<keyword evidence="8 9" id="KW-1160">Virus entry into host cell</keyword>
<dbReference type="HAMAP" id="MF_04056">
    <property type="entry name" value="ADV_PVII"/>
    <property type="match status" value="1"/>
</dbReference>
<feature type="site" description="Cleavage; by viral protease" evidence="9">
    <location>
        <begin position="61"/>
        <end position="62"/>
    </location>
</feature>
<evidence type="ECO:0000256" key="3">
    <source>
        <dbReference type="ARBA" id="ARBA00022553"/>
    </source>
</evidence>
<organismHost>
    <name type="scientific">Canis lupus familiaris</name>
    <name type="common">Dog</name>
    <name type="synonym">Canis familiaris</name>
    <dbReference type="NCBI Taxonomy" id="9615"/>
</organismHost>
<keyword evidence="6 9" id="KW-0426">Late protein</keyword>
<evidence type="ECO:0000313" key="10">
    <source>
        <dbReference type="EMBL" id="QJS39026.1"/>
    </source>
</evidence>
<feature type="chain" id="PRO_5027186592" description="Pre-histone-like nucleoprotein" evidence="9">
    <location>
        <begin position="40"/>
        <end position="172"/>
    </location>
</feature>
<feature type="chain" id="PRO_5027186593" description="Histone-like nucleoprotein" evidence="9">
    <location>
        <begin position="62"/>
        <end position="172"/>
    </location>
</feature>
<comment type="subcellular location">
    <molecule>Pre-histone-like nucleoprotein</molecule>
    <subcellularLocation>
        <location evidence="9">Host nucleus</location>
        <location evidence="9">Host nucleolus</location>
    </subcellularLocation>
</comment>
<evidence type="ECO:0000256" key="5">
    <source>
        <dbReference type="ARBA" id="ARBA00022844"/>
    </source>
</evidence>
<comment type="caution">
    <text evidence="9">Lacks conserved residue(s) required for the propagation of feature annotation.</text>
</comment>
<keyword evidence="3 9" id="KW-0597">Phosphoprotein</keyword>
<proteinExistence type="evidence at transcript level"/>
<evidence type="ECO:0000256" key="4">
    <source>
        <dbReference type="ARBA" id="ARBA00022562"/>
    </source>
</evidence>
<dbReference type="GO" id="GO:0075732">
    <property type="term" value="P:viral penetration into host nucleus"/>
    <property type="evidence" value="ECO:0007669"/>
    <property type="project" value="UniProtKB-UniRule"/>
</dbReference>
<keyword evidence="4 9" id="KW-1048">Host nucleus</keyword>
<keyword evidence="9" id="KW-0945">Host-virus interaction</keyword>
<evidence type="ECO:0000256" key="8">
    <source>
        <dbReference type="ARBA" id="ARBA00023296"/>
    </source>
</evidence>
<evidence type="ECO:0000256" key="7">
    <source>
        <dbReference type="ARBA" id="ARBA00023125"/>
    </source>
</evidence>
<evidence type="ECO:0000256" key="9">
    <source>
        <dbReference type="HAMAP-Rule" id="MF_04056"/>
    </source>
</evidence>
<comment type="miscellaneous">
    <text evidence="9">All late proteins expressed from the major late promoter are produced by alternative splicing and alternative polyadenylation of the same gene giving rise to non-overlapping ORFs. A leader sequence is present in the N-terminus of all these mRNAs and is recognized by the viral shutoff protein to provide expression although conventional translation via ribosome scanning from the cap has been shut off in the host cell.</text>
</comment>
<comment type="subunit">
    <text evidence="9">Interacts with the core-capsid bridging protein; this interaction bridges the virus core to the capsid. Interacts with host NPM1; this interaction might play a role in placing the pre-histone-like nucleoprotein on the viral DNA or regulating viral gene expression. Interacts with host HMGB1; this interaction inhibits host immune response.</text>
</comment>
<evidence type="ECO:0000256" key="2">
    <source>
        <dbReference type="ARBA" id="ARBA00022524"/>
    </source>
</evidence>
<dbReference type="GO" id="GO:0043657">
    <property type="term" value="C:host cell"/>
    <property type="evidence" value="ECO:0007669"/>
    <property type="project" value="GOC"/>
</dbReference>
<sequence>MQEEECVPTCTKAWGSLCLARCPVKPSSDKLFLFISKAMAILISPTNNTGWGLGTHKLFGGAKQKSDQHPVYVQAHYRASWGSKGRRRRQGRARGAPLDPKTEAEMVATIDEVARNGPPAARLVLEAARRVGAYNLRRARKLTPAGRAMMAMRARQMVKQAKKRKRRVRFRQ</sequence>
<comment type="PTM">
    <text evidence="9">Cleaved near the N-terminus by the viral protease during virion maturation to form the mature protein.</text>
</comment>
<evidence type="ECO:0000256" key="6">
    <source>
        <dbReference type="ARBA" id="ARBA00022921"/>
    </source>
</evidence>
<dbReference type="GO" id="GO:0019028">
    <property type="term" value="C:viral capsid"/>
    <property type="evidence" value="ECO:0007669"/>
    <property type="project" value="InterPro"/>
</dbReference>
<comment type="similarity">
    <text evidence="1 9">Belongs to the adenoviridae histone-like nucleoprotein family.</text>
</comment>
<feature type="initiator methionine" description="Removed" evidence="9">
    <location>
        <position position="39"/>
    </location>
</feature>
<keyword evidence="7 9" id="KW-0238">DNA-binding</keyword>
<dbReference type="InterPro" id="IPR004912">
    <property type="entry name" value="Adeno_VII"/>
</dbReference>
<dbReference type="GO" id="GO:0003677">
    <property type="term" value="F:DNA binding"/>
    <property type="evidence" value="ECO:0007669"/>
    <property type="project" value="UniProtKB-UniRule"/>
</dbReference>
<comment type="subcellular location">
    <molecule>Histone-like nucleoprotein</molecule>
    <subcellularLocation>
        <location evidence="9">Virion</location>
    </subcellularLocation>
    <text evidence="9">Located inside the capsid in association with the viral DNA (core). Present in about 1070 copies per virion.</text>
</comment>
<accession>A0A6M4RU03</accession>
<dbReference type="Pfam" id="PF03228">
    <property type="entry name" value="Adeno_VII"/>
    <property type="match status" value="1"/>
</dbReference>
<comment type="induction">
    <text evidence="9">Expressed in the late phase of the viral replicative cycle.</text>
</comment>
<keyword evidence="2 9" id="KW-1163">Viral penetration into host nucleus</keyword>
<evidence type="ECO:0000256" key="1">
    <source>
        <dbReference type="ARBA" id="ARBA00005746"/>
    </source>
</evidence>
<dbReference type="GO" id="GO:0046718">
    <property type="term" value="P:symbiont entry into host cell"/>
    <property type="evidence" value="ECO:0007669"/>
    <property type="project" value="UniProtKB-UniRule"/>
</dbReference>
<dbReference type="EMBL" id="MN304825">
    <property type="protein sequence ID" value="QJS39026.1"/>
    <property type="molecule type" value="Other_DNA"/>
</dbReference>
<protein>
    <recommendedName>
        <fullName evidence="9">Pre-histone-like nucleoprotein</fullName>
    </recommendedName>
    <alternativeName>
        <fullName evidence="9">Pre-core protein VII</fullName>
        <shortName evidence="9">pVII</shortName>
    </alternativeName>
    <component>
        <recommendedName>
            <fullName evidence="9">Histone-like nucleoprotein</fullName>
            <shortName evidence="9">NP</shortName>
        </recommendedName>
        <alternativeName>
            <fullName evidence="9">Core protein VII</fullName>
        </alternativeName>
    </component>
</protein>
<gene>
    <name evidence="9" type="primary">L2</name>
</gene>
<dbReference type="GO" id="GO:0044196">
    <property type="term" value="C:host cell nucleolus"/>
    <property type="evidence" value="ECO:0007669"/>
    <property type="project" value="UniProtKB-SubCell"/>
</dbReference>
<organism evidence="10">
    <name type="scientific">Canine adenovirus serotype 2</name>
    <name type="common">CAdV-2</name>
    <name type="synonym">Canine adenovirus 2</name>
    <dbReference type="NCBI Taxonomy" id="10514"/>
    <lineage>
        <taxon>Viruses</taxon>
        <taxon>Varidnaviria</taxon>
        <taxon>Bamfordvirae</taxon>
        <taxon>Preplasmiviricota</taxon>
        <taxon>Polisuviricotina</taxon>
        <taxon>Pharingeaviricetes</taxon>
        <taxon>Rowavirales</taxon>
        <taxon>Adenoviridae</taxon>
        <taxon>Mastadenovirus</taxon>
        <taxon>Mastadenovirus canidae</taxon>
        <taxon>Canine mastadenovirus A</taxon>
    </lineage>
</organism>
<name>A0A6M4RU03_ADEC2</name>
<reference evidence="10" key="1">
    <citation type="journal article" date="2014" name="Mol. Ther.">
        <title>A pRb-responsive, RGD-modified, and hyaluronidase-armed canine oncolytic adenovirus for application in veterinary oncology.</title>
        <authorList>
            <person name="Laborda E."/>
            <person name="Puig-Saus C."/>
            <person name="Rodriguez-Garcia A."/>
            <person name="Moreno R."/>
            <person name="Cascallo M."/>
            <person name="Pastor J."/>
            <person name="Alemany R."/>
        </authorList>
    </citation>
    <scope>NUCLEOTIDE SEQUENCE</scope>
    <source>
        <strain evidence="10">Toronto A26/61</strain>
    </source>
</reference>
<keyword evidence="5 9" id="KW-0946">Virion</keyword>
<reference evidence="10" key="2">
    <citation type="submission" date="2019-08" db="EMBL/GenBank/DDBJ databases">
        <authorList>
            <person name="Alemany R."/>
        </authorList>
    </citation>
    <scope>NUCLEOTIDE SEQUENCE</scope>
    <source>
        <strain evidence="10">Toronto A26/61</strain>
    </source>
</reference>
<comment type="function">
    <text evidence="9">Plays a role in the inhibition of host immune response within the nucleus. Interacts with cellular nucleosomes and immobilizes the host immune danger signal HMGB1 on chromatin. In turn, prevents HMGB1 release out of the cell and thus decreases inflammation. Plays also a role in the wrapping and condensation of the viral DNA. May also promote viral genome import into the nucleus.</text>
</comment>